<proteinExistence type="predicted"/>
<evidence type="ECO:0000313" key="3">
    <source>
        <dbReference type="EMBL" id="KAA1126156.1"/>
    </source>
</evidence>
<dbReference type="AlphaFoldDB" id="A0A5B0Q0D5"/>
<dbReference type="Proteomes" id="UP000324748">
    <property type="component" value="Unassembled WGS sequence"/>
</dbReference>
<dbReference type="EMBL" id="VDEP01000172">
    <property type="protein sequence ID" value="KAA1126156.1"/>
    <property type="molecule type" value="Genomic_DNA"/>
</dbReference>
<feature type="compositionally biased region" description="Polar residues" evidence="1">
    <location>
        <begin position="122"/>
        <end position="135"/>
    </location>
</feature>
<keyword evidence="4" id="KW-1185">Reference proteome</keyword>
<evidence type="ECO:0000313" key="2">
    <source>
        <dbReference type="EMBL" id="KAA1106645.1"/>
    </source>
</evidence>
<evidence type="ECO:0000313" key="5">
    <source>
        <dbReference type="Proteomes" id="UP000325313"/>
    </source>
</evidence>
<name>A0A5B0Q0D5_PUCGR</name>
<dbReference type="EMBL" id="VSWC01000040">
    <property type="protein sequence ID" value="KAA1106645.1"/>
    <property type="molecule type" value="Genomic_DNA"/>
</dbReference>
<evidence type="ECO:0000256" key="1">
    <source>
        <dbReference type="SAM" id="MobiDB-lite"/>
    </source>
</evidence>
<sequence>MASPLPFTDAGDLRFCLGSFNLPQLSKAVLTEELPTRLIPKGFGRRNHPSLMSLNPRAQAVSLSFNSNGDTNILNASLGTHWHRPLCPLASSNKQGLWSITAQHQLTFKTVKRSCIPVKQPQSNFMHSPQGIRTTNKLKKN</sequence>
<organism evidence="2 4">
    <name type="scientific">Puccinia graminis f. sp. tritici</name>
    <dbReference type="NCBI Taxonomy" id="56615"/>
    <lineage>
        <taxon>Eukaryota</taxon>
        <taxon>Fungi</taxon>
        <taxon>Dikarya</taxon>
        <taxon>Basidiomycota</taxon>
        <taxon>Pucciniomycotina</taxon>
        <taxon>Pucciniomycetes</taxon>
        <taxon>Pucciniales</taxon>
        <taxon>Pucciniaceae</taxon>
        <taxon>Puccinia</taxon>
    </lineage>
</organism>
<gene>
    <name evidence="2" type="ORF">PGT21_036788</name>
    <name evidence="3" type="ORF">PGTUg99_002228</name>
</gene>
<protein>
    <submittedName>
        <fullName evidence="2">Uncharacterized protein</fullName>
    </submittedName>
</protein>
<accession>A0A5B0Q0D5</accession>
<dbReference type="Proteomes" id="UP000325313">
    <property type="component" value="Unassembled WGS sequence"/>
</dbReference>
<evidence type="ECO:0000313" key="4">
    <source>
        <dbReference type="Proteomes" id="UP000324748"/>
    </source>
</evidence>
<reference evidence="4 5" key="1">
    <citation type="submission" date="2019-05" db="EMBL/GenBank/DDBJ databases">
        <title>Emergence of the Ug99 lineage of the wheat stem rust pathogen through somatic hybridization.</title>
        <authorList>
            <person name="Li F."/>
            <person name="Upadhyaya N.M."/>
            <person name="Sperschneider J."/>
            <person name="Matny O."/>
            <person name="Nguyen-Phuc H."/>
            <person name="Mago R."/>
            <person name="Raley C."/>
            <person name="Miller M.E."/>
            <person name="Silverstein K.A.T."/>
            <person name="Henningsen E."/>
            <person name="Hirsch C.D."/>
            <person name="Visser B."/>
            <person name="Pretorius Z.A."/>
            <person name="Steffenson B.J."/>
            <person name="Schwessinger B."/>
            <person name="Dodds P.N."/>
            <person name="Figueroa M."/>
        </authorList>
    </citation>
    <scope>NUCLEOTIDE SEQUENCE [LARGE SCALE GENOMIC DNA]</scope>
    <source>
        <strain evidence="2">21-0</strain>
        <strain evidence="3 5">Ug99</strain>
    </source>
</reference>
<feature type="region of interest" description="Disordered" evidence="1">
    <location>
        <begin position="122"/>
        <end position="141"/>
    </location>
</feature>
<comment type="caution">
    <text evidence="2">The sequence shown here is derived from an EMBL/GenBank/DDBJ whole genome shotgun (WGS) entry which is preliminary data.</text>
</comment>